<dbReference type="STRING" id="56779.SAMN05421834_12936"/>
<dbReference type="RefSeq" id="WP_076545998.1">
    <property type="nucleotide sequence ID" value="NZ_FTNC01000029.1"/>
</dbReference>
<keyword evidence="3" id="KW-1185">Reference proteome</keyword>
<reference evidence="3" key="1">
    <citation type="submission" date="2017-01" db="EMBL/GenBank/DDBJ databases">
        <authorList>
            <person name="Varghese N."/>
            <person name="Submissions S."/>
        </authorList>
    </citation>
    <scope>NUCLEOTIDE SEQUENCE [LARGE SCALE GENOMIC DNA]</scope>
    <source>
        <strain evidence="3">ATCC 700103</strain>
    </source>
</reference>
<feature type="transmembrane region" description="Helical" evidence="1">
    <location>
        <begin position="102"/>
        <end position="123"/>
    </location>
</feature>
<dbReference type="AlphaFoldDB" id="A0A1N7BAI6"/>
<organism evidence="2 3">
    <name type="scientific">Halanaerobium kushneri</name>
    <dbReference type="NCBI Taxonomy" id="56779"/>
    <lineage>
        <taxon>Bacteria</taxon>
        <taxon>Bacillati</taxon>
        <taxon>Bacillota</taxon>
        <taxon>Clostridia</taxon>
        <taxon>Halanaerobiales</taxon>
        <taxon>Halanaerobiaceae</taxon>
        <taxon>Halanaerobium</taxon>
    </lineage>
</organism>
<dbReference type="EMBL" id="FTNC01000029">
    <property type="protein sequence ID" value="SIR48359.1"/>
    <property type="molecule type" value="Genomic_DNA"/>
</dbReference>
<gene>
    <name evidence="2" type="ORF">SAMN05421834_12936</name>
</gene>
<dbReference type="Proteomes" id="UP000185669">
    <property type="component" value="Unassembled WGS sequence"/>
</dbReference>
<protein>
    <submittedName>
        <fullName evidence="2">Uncharacterized protein</fullName>
    </submittedName>
</protein>
<keyword evidence="1" id="KW-1133">Transmembrane helix</keyword>
<keyword evidence="1" id="KW-0812">Transmembrane</keyword>
<proteinExistence type="predicted"/>
<accession>A0A1N7BAI6</accession>
<evidence type="ECO:0000313" key="2">
    <source>
        <dbReference type="EMBL" id="SIR48359.1"/>
    </source>
</evidence>
<sequence length="130" mass="15190">MFYLLMLVTFLVALLVCYIVSRLFNDSIYKILNLIVPEAINQAWLKYIKFAIYVVGISGGVRVWDLEKYITSRYENREVVQLTTERWTLEIYRTLIGSLQSIATVLLIFFVFTLIAYVVLSIFSSKNEKK</sequence>
<keyword evidence="1" id="KW-0472">Membrane</keyword>
<evidence type="ECO:0000256" key="1">
    <source>
        <dbReference type="SAM" id="Phobius"/>
    </source>
</evidence>
<feature type="transmembrane region" description="Helical" evidence="1">
    <location>
        <begin position="6"/>
        <end position="24"/>
    </location>
</feature>
<evidence type="ECO:0000313" key="3">
    <source>
        <dbReference type="Proteomes" id="UP000185669"/>
    </source>
</evidence>
<name>A0A1N7BAI6_9FIRM</name>
<dbReference type="OrthoDB" id="2111593at2"/>